<keyword evidence="2" id="KW-1185">Reference proteome</keyword>
<sequence length="145" mass="17076">MRLFKLQYGTTMPESGLNFIGLQYDPNWMPAFLAFEPNRSIFKTDEQGVGFLIDVRGIISNMWFINLMKIEPKNVVEEVLKVCSACYEDSPERLDRLDDLDHWNIVFEIERFHHSVDNIYVESQYTMYFPQHKPPSAKNVGLFNF</sequence>
<evidence type="ECO:0000313" key="2">
    <source>
        <dbReference type="Proteomes" id="UP000027341"/>
    </source>
</evidence>
<dbReference type="RefSeq" id="WP_029913686.1">
    <property type="nucleotide sequence ID" value="NZ_JMIU01000002.1"/>
</dbReference>
<accession>A0A066ZMA9</accession>
<organism evidence="1 2">
    <name type="scientific">Hydrogenovibrio marinus</name>
    <dbReference type="NCBI Taxonomy" id="28885"/>
    <lineage>
        <taxon>Bacteria</taxon>
        <taxon>Pseudomonadati</taxon>
        <taxon>Pseudomonadota</taxon>
        <taxon>Gammaproteobacteria</taxon>
        <taxon>Thiotrichales</taxon>
        <taxon>Piscirickettsiaceae</taxon>
        <taxon>Hydrogenovibrio</taxon>
    </lineage>
</organism>
<dbReference type="Proteomes" id="UP000027341">
    <property type="component" value="Unassembled WGS sequence"/>
</dbReference>
<evidence type="ECO:0000313" key="1">
    <source>
        <dbReference type="EMBL" id="KDN94632.1"/>
    </source>
</evidence>
<protein>
    <submittedName>
        <fullName evidence="1">Uncharacterized protein</fullName>
    </submittedName>
</protein>
<reference evidence="1 2" key="1">
    <citation type="submission" date="2014-04" db="EMBL/GenBank/DDBJ databases">
        <title>Draft genome sequence of Hydrogenovibrio marinus MH-110, a model organism for aerobic H2 metabolism.</title>
        <authorList>
            <person name="Cha H.J."/>
            <person name="Jo B.H."/>
            <person name="Hwang B.H."/>
        </authorList>
    </citation>
    <scope>NUCLEOTIDE SEQUENCE [LARGE SCALE GENOMIC DNA]</scope>
    <source>
        <strain evidence="1 2">MH-110</strain>
    </source>
</reference>
<dbReference type="EMBL" id="JMIU01000002">
    <property type="protein sequence ID" value="KDN94632.1"/>
    <property type="molecule type" value="Genomic_DNA"/>
</dbReference>
<dbReference type="STRING" id="28885.EI16_12080"/>
<dbReference type="AlphaFoldDB" id="A0A066ZMA9"/>
<comment type="caution">
    <text evidence="1">The sequence shown here is derived from an EMBL/GenBank/DDBJ whole genome shotgun (WGS) entry which is preliminary data.</text>
</comment>
<proteinExistence type="predicted"/>
<gene>
    <name evidence="1" type="ORF">EI16_12080</name>
</gene>
<name>A0A066ZMA9_HYDMR</name>